<name>A0A6M3K461_9ZZZZ</name>
<organism evidence="1">
    <name type="scientific">viral metagenome</name>
    <dbReference type="NCBI Taxonomy" id="1070528"/>
    <lineage>
        <taxon>unclassified sequences</taxon>
        <taxon>metagenomes</taxon>
        <taxon>organismal metagenomes</taxon>
    </lineage>
</organism>
<dbReference type="EMBL" id="MT142168">
    <property type="protein sequence ID" value="QJA75515.1"/>
    <property type="molecule type" value="Genomic_DNA"/>
</dbReference>
<accession>A0A6M3K461</accession>
<gene>
    <name evidence="1" type="ORF">MM415A01765_0012</name>
</gene>
<protein>
    <submittedName>
        <fullName evidence="1">Uncharacterized protein</fullName>
    </submittedName>
</protein>
<reference evidence="1" key="1">
    <citation type="submission" date="2020-03" db="EMBL/GenBank/DDBJ databases">
        <title>The deep terrestrial virosphere.</title>
        <authorList>
            <person name="Holmfeldt K."/>
            <person name="Nilsson E."/>
            <person name="Simone D."/>
            <person name="Lopez-Fernandez M."/>
            <person name="Wu X."/>
            <person name="de Brujin I."/>
            <person name="Lundin D."/>
            <person name="Andersson A."/>
            <person name="Bertilsson S."/>
            <person name="Dopson M."/>
        </authorList>
    </citation>
    <scope>NUCLEOTIDE SEQUENCE</scope>
    <source>
        <strain evidence="1">MM415A01765</strain>
    </source>
</reference>
<proteinExistence type="predicted"/>
<dbReference type="AlphaFoldDB" id="A0A6M3K461"/>
<evidence type="ECO:0000313" key="1">
    <source>
        <dbReference type="EMBL" id="QJA75515.1"/>
    </source>
</evidence>
<sequence length="82" mass="9632">MAMTPELNRLINEINEKKKDRRIDRIKYALEAYLVALEEQAQQKTLWYRVRKFFRKYCGKDRCPVGFHNPDCGGSIPPSATN</sequence>